<dbReference type="AlphaFoldDB" id="A0A1W1VX89"/>
<sequence>MKRRRGFVCCALLFTACVRNAVPDTKIQAELGRVEFVKSCIRTWSYFQLDQDVELTVIHFNGGGFIHTGRGANPAMLIGVTATGDSIRVMSKSTGTLKWRGNHSYQGLYDKRIRTGAKLLIQPDLTVPPNEDSSYPWFPMLSVSSDNGVNNLNCSVTRTCFGKIQFLTSNKGRI</sequence>
<keyword evidence="3" id="KW-1185">Reference proteome</keyword>
<reference evidence="2 3" key="1">
    <citation type="submission" date="2017-04" db="EMBL/GenBank/DDBJ databases">
        <authorList>
            <person name="Afonso C.L."/>
            <person name="Miller P.J."/>
            <person name="Scott M.A."/>
            <person name="Spackman E."/>
            <person name="Goraichik I."/>
            <person name="Dimitrov K.M."/>
            <person name="Suarez D.L."/>
            <person name="Swayne D.E."/>
        </authorList>
    </citation>
    <scope>NUCLEOTIDE SEQUENCE [LARGE SCALE GENOMIC DNA]</scope>
    <source>
        <strain evidence="2 3">DSM 11622</strain>
    </source>
</reference>
<accession>A0A1W1VX89</accession>
<dbReference type="PROSITE" id="PS51257">
    <property type="entry name" value="PROKAR_LIPOPROTEIN"/>
    <property type="match status" value="1"/>
</dbReference>
<dbReference type="Proteomes" id="UP000192266">
    <property type="component" value="Unassembled WGS sequence"/>
</dbReference>
<evidence type="ECO:0000313" key="3">
    <source>
        <dbReference type="Proteomes" id="UP000192266"/>
    </source>
</evidence>
<evidence type="ECO:0000313" key="2">
    <source>
        <dbReference type="EMBL" id="SMB97987.1"/>
    </source>
</evidence>
<dbReference type="STRING" id="645990.SAMN00120144_2311"/>
<dbReference type="EMBL" id="FWWW01000077">
    <property type="protein sequence ID" value="SMB97987.1"/>
    <property type="molecule type" value="Genomic_DNA"/>
</dbReference>
<evidence type="ECO:0000256" key="1">
    <source>
        <dbReference type="SAM" id="SignalP"/>
    </source>
</evidence>
<name>A0A1W1VX89_9BACT</name>
<protein>
    <recommendedName>
        <fullName evidence="4">Lipoprotein</fullName>
    </recommendedName>
</protein>
<organism evidence="2 3">
    <name type="scientific">Hymenobacter roseosalivarius DSM 11622</name>
    <dbReference type="NCBI Taxonomy" id="645990"/>
    <lineage>
        <taxon>Bacteria</taxon>
        <taxon>Pseudomonadati</taxon>
        <taxon>Bacteroidota</taxon>
        <taxon>Cytophagia</taxon>
        <taxon>Cytophagales</taxon>
        <taxon>Hymenobacteraceae</taxon>
        <taxon>Hymenobacter</taxon>
    </lineage>
</organism>
<evidence type="ECO:0008006" key="4">
    <source>
        <dbReference type="Google" id="ProtNLM"/>
    </source>
</evidence>
<feature type="chain" id="PRO_5012280556" description="Lipoprotein" evidence="1">
    <location>
        <begin position="22"/>
        <end position="174"/>
    </location>
</feature>
<feature type="signal peptide" evidence="1">
    <location>
        <begin position="1"/>
        <end position="21"/>
    </location>
</feature>
<gene>
    <name evidence="2" type="ORF">SAMN00120144_2311</name>
</gene>
<proteinExistence type="predicted"/>
<keyword evidence="1" id="KW-0732">Signal</keyword>